<gene>
    <name evidence="1" type="ORF">KUCAC02_000902</name>
</gene>
<organism evidence="1 2">
    <name type="scientific">Chaenocephalus aceratus</name>
    <name type="common">Blackfin icefish</name>
    <name type="synonym">Chaenichthys aceratus</name>
    <dbReference type="NCBI Taxonomy" id="36190"/>
    <lineage>
        <taxon>Eukaryota</taxon>
        <taxon>Metazoa</taxon>
        <taxon>Chordata</taxon>
        <taxon>Craniata</taxon>
        <taxon>Vertebrata</taxon>
        <taxon>Euteleostomi</taxon>
        <taxon>Actinopterygii</taxon>
        <taxon>Neopterygii</taxon>
        <taxon>Teleostei</taxon>
        <taxon>Neoteleostei</taxon>
        <taxon>Acanthomorphata</taxon>
        <taxon>Eupercaria</taxon>
        <taxon>Perciformes</taxon>
        <taxon>Notothenioidei</taxon>
        <taxon>Channichthyidae</taxon>
        <taxon>Chaenocephalus</taxon>
    </lineage>
</organism>
<accession>A0ACB9XVY4</accession>
<keyword evidence="2" id="KW-1185">Reference proteome</keyword>
<proteinExistence type="predicted"/>
<dbReference type="EMBL" id="CM043786">
    <property type="protein sequence ID" value="KAI4831356.1"/>
    <property type="molecule type" value="Genomic_DNA"/>
</dbReference>
<protein>
    <submittedName>
        <fullName evidence="1">Uncharacterized protein</fullName>
    </submittedName>
</protein>
<reference evidence="1" key="1">
    <citation type="submission" date="2022-05" db="EMBL/GenBank/DDBJ databases">
        <title>Chromosome-level genome of Chaenocephalus aceratus.</title>
        <authorList>
            <person name="Park H."/>
        </authorList>
    </citation>
    <scope>NUCLEOTIDE SEQUENCE</scope>
    <source>
        <strain evidence="1">KU_202001</strain>
    </source>
</reference>
<evidence type="ECO:0000313" key="2">
    <source>
        <dbReference type="Proteomes" id="UP001057452"/>
    </source>
</evidence>
<sequence>MPYLPAALTLSTAIALLPYQRSPRSLGLSPLAPHGTPRCKRDARYRLSHRAALSSSCTEPGGLQSSGSS</sequence>
<evidence type="ECO:0000313" key="1">
    <source>
        <dbReference type="EMBL" id="KAI4831356.1"/>
    </source>
</evidence>
<dbReference type="Proteomes" id="UP001057452">
    <property type="component" value="Chromosome 2"/>
</dbReference>
<name>A0ACB9XVY4_CHAAC</name>
<feature type="non-terminal residue" evidence="1">
    <location>
        <position position="69"/>
    </location>
</feature>
<comment type="caution">
    <text evidence="1">The sequence shown here is derived from an EMBL/GenBank/DDBJ whole genome shotgun (WGS) entry which is preliminary data.</text>
</comment>